<feature type="transmembrane region" description="Helical" evidence="7">
    <location>
        <begin position="16"/>
        <end position="38"/>
    </location>
</feature>
<reference evidence="9 10" key="1">
    <citation type="journal article" date="2015" name="Genome Announc.">
        <title>Expanding the biotechnology potential of lactobacilli through comparative genomics of 213 strains and associated genera.</title>
        <authorList>
            <person name="Sun Z."/>
            <person name="Harris H.M."/>
            <person name="McCann A."/>
            <person name="Guo C."/>
            <person name="Argimon S."/>
            <person name="Zhang W."/>
            <person name="Yang X."/>
            <person name="Jeffery I.B."/>
            <person name="Cooney J.C."/>
            <person name="Kagawa T.F."/>
            <person name="Liu W."/>
            <person name="Song Y."/>
            <person name="Salvetti E."/>
            <person name="Wrobel A."/>
            <person name="Rasinkangas P."/>
            <person name="Parkhill J."/>
            <person name="Rea M.C."/>
            <person name="O'Sullivan O."/>
            <person name="Ritari J."/>
            <person name="Douillard F.P."/>
            <person name="Paul Ross R."/>
            <person name="Yang R."/>
            <person name="Briner A.E."/>
            <person name="Felis G.E."/>
            <person name="de Vos W.M."/>
            <person name="Barrangou R."/>
            <person name="Klaenhammer T.R."/>
            <person name="Caufield P.W."/>
            <person name="Cui Y."/>
            <person name="Zhang H."/>
            <person name="O'Toole P.W."/>
        </authorList>
    </citation>
    <scope>NUCLEOTIDE SEQUENCE [LARGE SCALE GENOMIC DNA]</scope>
    <source>
        <strain evidence="9 10">DSM 20605</strain>
    </source>
</reference>
<keyword evidence="3 7" id="KW-1003">Cell membrane</keyword>
<dbReference type="eggNOG" id="COG0586">
    <property type="taxonomic scope" value="Bacteria"/>
</dbReference>
<evidence type="ECO:0000259" key="8">
    <source>
        <dbReference type="Pfam" id="PF09335"/>
    </source>
</evidence>
<feature type="transmembrane region" description="Helical" evidence="7">
    <location>
        <begin position="50"/>
        <end position="71"/>
    </location>
</feature>
<dbReference type="InterPro" id="IPR032816">
    <property type="entry name" value="VTT_dom"/>
</dbReference>
<evidence type="ECO:0000313" key="10">
    <source>
        <dbReference type="Proteomes" id="UP000051576"/>
    </source>
</evidence>
<dbReference type="PANTHER" id="PTHR30353">
    <property type="entry name" value="INNER MEMBRANE PROTEIN DEDA-RELATED"/>
    <property type="match status" value="1"/>
</dbReference>
<evidence type="ECO:0000256" key="1">
    <source>
        <dbReference type="ARBA" id="ARBA00004651"/>
    </source>
</evidence>
<accession>A0A0R2BZZ9</accession>
<dbReference type="Proteomes" id="UP000051576">
    <property type="component" value="Unassembled WGS sequence"/>
</dbReference>
<evidence type="ECO:0000256" key="6">
    <source>
        <dbReference type="ARBA" id="ARBA00023136"/>
    </source>
</evidence>
<feature type="transmembrane region" description="Helical" evidence="7">
    <location>
        <begin position="111"/>
        <end position="131"/>
    </location>
</feature>
<evidence type="ECO:0000256" key="4">
    <source>
        <dbReference type="ARBA" id="ARBA00022692"/>
    </source>
</evidence>
<dbReference type="PATRIC" id="fig|1133569.4.peg.2085"/>
<dbReference type="OrthoDB" id="9813426at2"/>
<proteinExistence type="inferred from homology"/>
<protein>
    <recommendedName>
        <fullName evidence="8">VTT domain-containing protein</fullName>
    </recommendedName>
</protein>
<dbReference type="AlphaFoldDB" id="A0A0R2BZZ9"/>
<feature type="transmembrane region" description="Helical" evidence="7">
    <location>
        <begin position="143"/>
        <end position="165"/>
    </location>
</feature>
<comment type="caution">
    <text evidence="9">The sequence shown here is derived from an EMBL/GenBank/DDBJ whole genome shotgun (WGS) entry which is preliminary data.</text>
</comment>
<dbReference type="STRING" id="1133569.FD21_GL001929"/>
<keyword evidence="5 7" id="KW-1133">Transmembrane helix</keyword>
<feature type="domain" description="VTT" evidence="8">
    <location>
        <begin position="38"/>
        <end position="162"/>
    </location>
</feature>
<dbReference type="EMBL" id="AYYX01000071">
    <property type="protein sequence ID" value="KRM84727.1"/>
    <property type="molecule type" value="Genomic_DNA"/>
</dbReference>
<dbReference type="RefSeq" id="WP_010579415.1">
    <property type="nucleotide sequence ID" value="NZ_AHYZ01000005.1"/>
</dbReference>
<gene>
    <name evidence="9" type="ORF">FD21_GL001929</name>
</gene>
<sequence>MLINLLTDILANQPSWVIYLTFWIIIFCETGLIFFPFLPGDSLLFLGGSLIALNNLDFFSLISLLSLAAIAGDSLNFKIGQYFGNTLKNPNWQRWIKPQDLRRTNNFYYKYGRMAIFLGRFIPVIRTIIPFTAGIGKMKYQDFILFNLLGGFSWVFLITSGGFLFGNLPFVKSHFELLLLVIILFSLSPFLIIYFQKSKEKSRQK</sequence>
<evidence type="ECO:0000256" key="3">
    <source>
        <dbReference type="ARBA" id="ARBA00022475"/>
    </source>
</evidence>
<dbReference type="PANTHER" id="PTHR30353:SF0">
    <property type="entry name" value="TRANSMEMBRANE PROTEIN"/>
    <property type="match status" value="1"/>
</dbReference>
<feature type="transmembrane region" description="Helical" evidence="7">
    <location>
        <begin position="177"/>
        <end position="195"/>
    </location>
</feature>
<name>A0A0R2BZZ9_9LACO</name>
<keyword evidence="6 7" id="KW-0472">Membrane</keyword>
<organism evidence="9 10">
    <name type="scientific">Liquorilactobacillus vini DSM 20605</name>
    <dbReference type="NCBI Taxonomy" id="1133569"/>
    <lineage>
        <taxon>Bacteria</taxon>
        <taxon>Bacillati</taxon>
        <taxon>Bacillota</taxon>
        <taxon>Bacilli</taxon>
        <taxon>Lactobacillales</taxon>
        <taxon>Lactobacillaceae</taxon>
        <taxon>Liquorilactobacillus</taxon>
    </lineage>
</organism>
<evidence type="ECO:0000256" key="5">
    <source>
        <dbReference type="ARBA" id="ARBA00022989"/>
    </source>
</evidence>
<comment type="similarity">
    <text evidence="2 7">Belongs to the DedA family.</text>
</comment>
<evidence type="ECO:0000313" key="9">
    <source>
        <dbReference type="EMBL" id="KRM84727.1"/>
    </source>
</evidence>
<dbReference type="GO" id="GO:0005886">
    <property type="term" value="C:plasma membrane"/>
    <property type="evidence" value="ECO:0007669"/>
    <property type="project" value="UniProtKB-SubCell"/>
</dbReference>
<comment type="subcellular location">
    <subcellularLocation>
        <location evidence="1 7">Cell membrane</location>
        <topology evidence="1 7">Multi-pass membrane protein</topology>
    </subcellularLocation>
</comment>
<keyword evidence="10" id="KW-1185">Reference proteome</keyword>
<dbReference type="Pfam" id="PF09335">
    <property type="entry name" value="VTT_dom"/>
    <property type="match status" value="1"/>
</dbReference>
<evidence type="ECO:0000256" key="2">
    <source>
        <dbReference type="ARBA" id="ARBA00010792"/>
    </source>
</evidence>
<dbReference type="InterPro" id="IPR032818">
    <property type="entry name" value="DedA-like"/>
</dbReference>
<evidence type="ECO:0000256" key="7">
    <source>
        <dbReference type="RuleBase" id="RU367016"/>
    </source>
</evidence>
<keyword evidence="4 7" id="KW-0812">Transmembrane</keyword>